<dbReference type="PANTHER" id="PTHR43742">
    <property type="entry name" value="TRIMETHYLAMINE-N-OXIDE REDUCTASE"/>
    <property type="match status" value="1"/>
</dbReference>
<evidence type="ECO:0000256" key="3">
    <source>
        <dbReference type="ARBA" id="ARBA00022505"/>
    </source>
</evidence>
<dbReference type="SUPFAM" id="SSF50692">
    <property type="entry name" value="ADC-like"/>
    <property type="match status" value="1"/>
</dbReference>
<dbReference type="SMART" id="SM00926">
    <property type="entry name" value="Molybdop_Fe4S4"/>
    <property type="match status" value="1"/>
</dbReference>
<dbReference type="AlphaFoldDB" id="S0G2K5"/>
<evidence type="ECO:0000313" key="9">
    <source>
        <dbReference type="EMBL" id="EMS77966.1"/>
    </source>
</evidence>
<proteinExistence type="inferred from homology"/>
<dbReference type="Pfam" id="PF00384">
    <property type="entry name" value="Molybdopterin"/>
    <property type="match status" value="1"/>
</dbReference>
<dbReference type="GO" id="GO:0043546">
    <property type="term" value="F:molybdopterin cofactor binding"/>
    <property type="evidence" value="ECO:0007669"/>
    <property type="project" value="InterPro"/>
</dbReference>
<dbReference type="PROSITE" id="PS00490">
    <property type="entry name" value="MOLYBDOPTERIN_PROK_2"/>
    <property type="match status" value="1"/>
</dbReference>
<sequence>MNLKRIGTPSICNICKENCGIQVQNTGHGLRITGNPDHPVSKGFLCIRGKNFGEIHASPHRLQEPLLKNGSGWQPISYDKALRLLADRFDGIRQKYGAESVVFYKGESLKHQEISQYFSHLARGFGTPNYISVGSLCHFAMTLGFTLTCGGIPAPDYSRIKSAIIWGANPAVSLARSSLELKQALKEGLKLVVVDPSVTRTAELADCHLAITPGTDGYLALAFIKYAVLNQHIHPSLKLGNGWDDLCNMISDISIQDLLKPARISEEGFLYAASLIFGHLPGWIQTGSGLELQPVGVQTVRAISSLLTILDPYAVTTPMSSRLSTLPGEDGYPAIQAEPIGKTELPLFEASLGQGQGMLLPKAILQDDPYPVRAMMVIGGNPLMTFPGTPIYRQAFKKLDFLAVFDLFMTPTAQIADLVLPAATFLENLELIDYGRGGKPYLGLIRPVADTGFGWPAWKLIFRLADAFGLKNLFPWRDNKEAIKHRLSPGTITFDNLMESPSSTVVYTPEPRMPGQWNTPDKKVNYFSSLVEKTGNFPLPVMESFRLPHSPDDMFPFWLSTGDRVPSYQHSQFRESLTCKADFPKPVLDMHPEAASRLGIVHDEKVRLSTRDGRIDLPVRLTQEVRHDCLRLAHGWVEANANELTCPEYLDPLSGFPWMRALPARVERVAGQ</sequence>
<dbReference type="EMBL" id="APJX01000011">
    <property type="protein sequence ID" value="EMS77966.1"/>
    <property type="molecule type" value="Genomic_DNA"/>
</dbReference>
<comment type="cofactor">
    <cofactor evidence="1">
        <name>Mo-bis(molybdopterin guanine dinucleotide)</name>
        <dbReference type="ChEBI" id="CHEBI:60539"/>
    </cofactor>
</comment>
<evidence type="ECO:0000313" key="10">
    <source>
        <dbReference type="Proteomes" id="UP000014216"/>
    </source>
</evidence>
<dbReference type="InterPro" id="IPR006657">
    <property type="entry name" value="MoPterin_dinucl-bd_dom"/>
</dbReference>
<dbReference type="PROSITE" id="PS51669">
    <property type="entry name" value="4FE4S_MOW_BIS_MGD"/>
    <property type="match status" value="1"/>
</dbReference>
<evidence type="ECO:0000256" key="1">
    <source>
        <dbReference type="ARBA" id="ARBA00001942"/>
    </source>
</evidence>
<keyword evidence="4" id="KW-0479">Metal-binding</keyword>
<dbReference type="Pfam" id="PF01568">
    <property type="entry name" value="Molydop_binding"/>
    <property type="match status" value="1"/>
</dbReference>
<dbReference type="Gene3D" id="2.20.25.90">
    <property type="entry name" value="ADC-like domains"/>
    <property type="match status" value="1"/>
</dbReference>
<comment type="similarity">
    <text evidence="2">Belongs to the prokaryotic molybdopterin-containing oxidoreductase family.</text>
</comment>
<dbReference type="PANTHER" id="PTHR43742:SF6">
    <property type="entry name" value="OXIDOREDUCTASE YYAE-RELATED"/>
    <property type="match status" value="1"/>
</dbReference>
<dbReference type="Gene3D" id="3.40.50.740">
    <property type="match status" value="1"/>
</dbReference>
<keyword evidence="10" id="KW-1185">Reference proteome</keyword>
<evidence type="ECO:0000256" key="2">
    <source>
        <dbReference type="ARBA" id="ARBA00010312"/>
    </source>
</evidence>
<dbReference type="SUPFAM" id="SSF53706">
    <property type="entry name" value="Formate dehydrogenase/DMSO reductase, domains 1-3"/>
    <property type="match status" value="1"/>
</dbReference>
<protein>
    <submittedName>
        <fullName evidence="9">Nitrate reductase catalytic subunit</fullName>
        <ecNumber evidence="9">1.7.99.4</ecNumber>
    </submittedName>
</protein>
<dbReference type="InterPro" id="IPR009010">
    <property type="entry name" value="Asp_de-COase-like_dom_sf"/>
</dbReference>
<dbReference type="Gene3D" id="3.40.228.10">
    <property type="entry name" value="Dimethylsulfoxide Reductase, domain 2"/>
    <property type="match status" value="1"/>
</dbReference>
<evidence type="ECO:0000256" key="4">
    <source>
        <dbReference type="ARBA" id="ARBA00022723"/>
    </source>
</evidence>
<dbReference type="Proteomes" id="UP000014216">
    <property type="component" value="Unassembled WGS sequence"/>
</dbReference>
<evidence type="ECO:0000256" key="7">
    <source>
        <dbReference type="ARBA" id="ARBA00023014"/>
    </source>
</evidence>
<evidence type="ECO:0000256" key="5">
    <source>
        <dbReference type="ARBA" id="ARBA00023002"/>
    </source>
</evidence>
<dbReference type="PATRIC" id="fig|1286635.3.peg.4134"/>
<keyword evidence="3" id="KW-0500">Molybdenum</keyword>
<gene>
    <name evidence="9" type="primary">nasA</name>
    <name evidence="9" type="ORF">Dpo_11c01080</name>
</gene>
<dbReference type="Gene3D" id="2.40.40.20">
    <property type="match status" value="1"/>
</dbReference>
<dbReference type="EC" id="1.7.99.4" evidence="9"/>
<dbReference type="GO" id="GO:0016491">
    <property type="term" value="F:oxidoreductase activity"/>
    <property type="evidence" value="ECO:0007669"/>
    <property type="project" value="UniProtKB-KW"/>
</dbReference>
<dbReference type="GO" id="GO:0046872">
    <property type="term" value="F:metal ion binding"/>
    <property type="evidence" value="ECO:0007669"/>
    <property type="project" value="UniProtKB-KW"/>
</dbReference>
<dbReference type="InterPro" id="IPR006656">
    <property type="entry name" value="Mopterin_OxRdtase"/>
</dbReference>
<dbReference type="InterPro" id="IPR006655">
    <property type="entry name" value="Mopterin_OxRdtase_prok_CS"/>
</dbReference>
<dbReference type="InterPro" id="IPR006963">
    <property type="entry name" value="Mopterin_OxRdtase_4Fe-4S_dom"/>
</dbReference>
<accession>S0G2K5</accession>
<feature type="domain" description="4Fe-4S Mo/W bis-MGD-type" evidence="8">
    <location>
        <begin position="5"/>
        <end position="60"/>
    </location>
</feature>
<dbReference type="InterPro" id="IPR050612">
    <property type="entry name" value="Prok_Mopterin_Oxidored"/>
</dbReference>
<keyword evidence="7" id="KW-0411">Iron-sulfur</keyword>
<evidence type="ECO:0000256" key="6">
    <source>
        <dbReference type="ARBA" id="ARBA00023004"/>
    </source>
</evidence>
<reference evidence="9 10" key="1">
    <citation type="journal article" date="2013" name="Genome Announc.">
        <title>Draft Genome Sequence of Desulfotignum phosphitoxidans DSM 13687 Strain FiPS-3.</title>
        <authorList>
            <person name="Poehlein A."/>
            <person name="Daniel R."/>
            <person name="Simeonova D.D."/>
        </authorList>
    </citation>
    <scope>NUCLEOTIDE SEQUENCE [LARGE SCALE GENOMIC DNA]</scope>
    <source>
        <strain evidence="9 10">DSM 13687</strain>
    </source>
</reference>
<keyword evidence="5 9" id="KW-0560">Oxidoreductase</keyword>
<evidence type="ECO:0000259" key="8">
    <source>
        <dbReference type="PROSITE" id="PS51669"/>
    </source>
</evidence>
<keyword evidence="6" id="KW-0408">Iron</keyword>
<dbReference type="Pfam" id="PF04879">
    <property type="entry name" value="Molybdop_Fe4S4"/>
    <property type="match status" value="1"/>
</dbReference>
<name>S0G2K5_9BACT</name>
<comment type="caution">
    <text evidence="9">The sequence shown here is derived from an EMBL/GenBank/DDBJ whole genome shotgun (WGS) entry which is preliminary data.</text>
</comment>
<organism evidence="9 10">
    <name type="scientific">Desulfotignum phosphitoxidans DSM 13687</name>
    <dbReference type="NCBI Taxonomy" id="1286635"/>
    <lineage>
        <taxon>Bacteria</taxon>
        <taxon>Pseudomonadati</taxon>
        <taxon>Thermodesulfobacteriota</taxon>
        <taxon>Desulfobacteria</taxon>
        <taxon>Desulfobacterales</taxon>
        <taxon>Desulfobacteraceae</taxon>
        <taxon>Desulfotignum</taxon>
    </lineage>
</organism>
<dbReference type="GO" id="GO:0051536">
    <property type="term" value="F:iron-sulfur cluster binding"/>
    <property type="evidence" value="ECO:0007669"/>
    <property type="project" value="UniProtKB-KW"/>
</dbReference>